<evidence type="ECO:0000313" key="2">
    <source>
        <dbReference type="Proteomes" id="UP001366085"/>
    </source>
</evidence>
<keyword evidence="2" id="KW-1185">Reference proteome</keyword>
<protein>
    <submittedName>
        <fullName evidence="1">Uncharacterized protein</fullName>
    </submittedName>
</protein>
<organism evidence="1 2">
    <name type="scientific">Microbacterium istanbulense</name>
    <dbReference type="NCBI Taxonomy" id="3122049"/>
    <lineage>
        <taxon>Bacteria</taxon>
        <taxon>Bacillati</taxon>
        <taxon>Actinomycetota</taxon>
        <taxon>Actinomycetes</taxon>
        <taxon>Micrococcales</taxon>
        <taxon>Microbacteriaceae</taxon>
        <taxon>Microbacterium</taxon>
    </lineage>
</organism>
<evidence type="ECO:0000313" key="1">
    <source>
        <dbReference type="EMBL" id="MEJ1090693.1"/>
    </source>
</evidence>
<proteinExistence type="predicted"/>
<gene>
    <name evidence="1" type="ORF">WDU93_03220</name>
</gene>
<sequence length="130" mass="14545">MIPFDFSRTVYTEHAPDGSIPTMVDMPMTQPFGDHRIRFEAWKAGGLIFVIVHGVDDVHGLVECAEQIDAWVRKIWGAHAHVIEDWAGESPRYRVQGDDGERVAADVDDLEEFGLMLTRDPSGDLITSHA</sequence>
<reference evidence="1 2" key="1">
    <citation type="submission" date="2024-02" db="EMBL/GenBank/DDBJ databases">
        <authorList>
            <person name="Saticioglu I.B."/>
        </authorList>
    </citation>
    <scope>NUCLEOTIDE SEQUENCE [LARGE SCALE GENOMIC DNA]</scope>
    <source>
        <strain evidence="1 2">Mu-43</strain>
    </source>
</reference>
<dbReference type="EMBL" id="JBBDGN010000002">
    <property type="protein sequence ID" value="MEJ1090693.1"/>
    <property type="molecule type" value="Genomic_DNA"/>
</dbReference>
<dbReference type="Proteomes" id="UP001366085">
    <property type="component" value="Unassembled WGS sequence"/>
</dbReference>
<comment type="caution">
    <text evidence="1">The sequence shown here is derived from an EMBL/GenBank/DDBJ whole genome shotgun (WGS) entry which is preliminary data.</text>
</comment>
<dbReference type="RefSeq" id="WP_337317390.1">
    <property type="nucleotide sequence ID" value="NZ_JBBDGN010000002.1"/>
</dbReference>
<name>A0ABU8LJ12_9MICO</name>
<accession>A0ABU8LJ12</accession>